<keyword evidence="3" id="KW-1185">Reference proteome</keyword>
<dbReference type="InterPro" id="IPR036691">
    <property type="entry name" value="Endo/exonu/phosph_ase_sf"/>
</dbReference>
<dbReference type="PANTHER" id="PTHR23227:SF84">
    <property type="entry name" value="ENDONUCLEASE_EXONUCLEASE_PHOSPHATASE DOMAIN-CONTAINING PROTEIN"/>
    <property type="match status" value="1"/>
</dbReference>
<gene>
    <name evidence="2" type="ORF">NP493_1271g00008</name>
</gene>
<dbReference type="InterPro" id="IPR027124">
    <property type="entry name" value="Swc5/CFDP1/2"/>
</dbReference>
<feature type="domain" description="Endonuclease/exonuclease/phosphatase" evidence="1">
    <location>
        <begin position="46"/>
        <end position="192"/>
    </location>
</feature>
<dbReference type="EMBL" id="JAODUO010001270">
    <property type="protein sequence ID" value="KAK2167522.1"/>
    <property type="molecule type" value="Genomic_DNA"/>
</dbReference>
<protein>
    <recommendedName>
        <fullName evidence="1">Endonuclease/exonuclease/phosphatase domain-containing protein</fullName>
    </recommendedName>
</protein>
<dbReference type="Proteomes" id="UP001209878">
    <property type="component" value="Unassembled WGS sequence"/>
</dbReference>
<accession>A0AAD9KAG2</accession>
<name>A0AAD9KAG2_RIDPI</name>
<comment type="caution">
    <text evidence="2">The sequence shown here is derived from an EMBL/GenBank/DDBJ whole genome shotgun (WGS) entry which is preliminary data.</text>
</comment>
<dbReference type="Pfam" id="PF03372">
    <property type="entry name" value="Exo_endo_phos"/>
    <property type="match status" value="1"/>
</dbReference>
<dbReference type="InterPro" id="IPR005135">
    <property type="entry name" value="Endo/exonuclease/phosphatase"/>
</dbReference>
<sequence>MYNCTNHHTGSAVARVTKDRAARPNHLPSTVENQLRRRIRQLLTIAQWNVRTLLDREAADRPERRTALVAMKLAKYNIDIAALCETRFSESGNLNDLKYSFFWSGKAEGERREAGVGFAIKKDIITELTEMPRPMTMRLSLSKDNVATITSVYAKTMTNPDENKEAFYNQLASVLNSIPRTHKLLLIEDFNARIGRENDKWPLVMGKHGIGKCNSNGELLLALSSN</sequence>
<evidence type="ECO:0000313" key="3">
    <source>
        <dbReference type="Proteomes" id="UP001209878"/>
    </source>
</evidence>
<dbReference type="Gene3D" id="3.60.10.10">
    <property type="entry name" value="Endonuclease/exonuclease/phosphatase"/>
    <property type="match status" value="1"/>
</dbReference>
<evidence type="ECO:0000259" key="1">
    <source>
        <dbReference type="Pfam" id="PF03372"/>
    </source>
</evidence>
<dbReference type="GO" id="GO:0003824">
    <property type="term" value="F:catalytic activity"/>
    <property type="evidence" value="ECO:0007669"/>
    <property type="project" value="InterPro"/>
</dbReference>
<evidence type="ECO:0000313" key="2">
    <source>
        <dbReference type="EMBL" id="KAK2167522.1"/>
    </source>
</evidence>
<dbReference type="PANTHER" id="PTHR23227">
    <property type="entry name" value="BUCENTAUR RELATED"/>
    <property type="match status" value="1"/>
</dbReference>
<proteinExistence type="predicted"/>
<dbReference type="AlphaFoldDB" id="A0AAD9KAG2"/>
<reference evidence="2" key="1">
    <citation type="journal article" date="2023" name="Mol. Biol. Evol.">
        <title>Third-Generation Sequencing Reveals the Adaptive Role of the Epigenome in Three Deep-Sea Polychaetes.</title>
        <authorList>
            <person name="Perez M."/>
            <person name="Aroh O."/>
            <person name="Sun Y."/>
            <person name="Lan Y."/>
            <person name="Juniper S.K."/>
            <person name="Young C.R."/>
            <person name="Angers B."/>
            <person name="Qian P.Y."/>
        </authorList>
    </citation>
    <scope>NUCLEOTIDE SEQUENCE</scope>
    <source>
        <strain evidence="2">R07B-5</strain>
    </source>
</reference>
<dbReference type="SUPFAM" id="SSF56219">
    <property type="entry name" value="DNase I-like"/>
    <property type="match status" value="1"/>
</dbReference>
<organism evidence="2 3">
    <name type="scientific">Ridgeia piscesae</name>
    <name type="common">Tubeworm</name>
    <dbReference type="NCBI Taxonomy" id="27915"/>
    <lineage>
        <taxon>Eukaryota</taxon>
        <taxon>Metazoa</taxon>
        <taxon>Spiralia</taxon>
        <taxon>Lophotrochozoa</taxon>
        <taxon>Annelida</taxon>
        <taxon>Polychaeta</taxon>
        <taxon>Sedentaria</taxon>
        <taxon>Canalipalpata</taxon>
        <taxon>Sabellida</taxon>
        <taxon>Siboglinidae</taxon>
        <taxon>Ridgeia</taxon>
    </lineage>
</organism>